<protein>
    <submittedName>
        <fullName evidence="1">Uncharacterized protein</fullName>
    </submittedName>
</protein>
<reference evidence="1 2" key="1">
    <citation type="journal article" date="2014" name="FEMS Microbiol. Lett.">
        <title>Genome sequencing analysis reveals virulence-related gene content of Ochrobactrum intermedium strain 229E, a urease-positive strain isolated from the human gastric niche.</title>
        <authorList>
            <person name="Kulkarni G.J."/>
            <person name="Shetty S."/>
            <person name="Dharne M.S."/>
            <person name="Shouche Y.S."/>
        </authorList>
    </citation>
    <scope>NUCLEOTIDE SEQUENCE [LARGE SCALE GENOMIC DNA]</scope>
    <source>
        <strain evidence="1 2">229E</strain>
    </source>
</reference>
<proteinExistence type="predicted"/>
<dbReference type="EMBL" id="ASXJ01000234">
    <property type="protein sequence ID" value="ERM00845.1"/>
    <property type="molecule type" value="Genomic_DNA"/>
</dbReference>
<dbReference type="PATRIC" id="fig|1337887.3.peg.3838"/>
<organism evidence="1 2">
    <name type="scientific">Brucella intermedia 229E</name>
    <dbReference type="NCBI Taxonomy" id="1337887"/>
    <lineage>
        <taxon>Bacteria</taxon>
        <taxon>Pseudomonadati</taxon>
        <taxon>Pseudomonadota</taxon>
        <taxon>Alphaproteobacteria</taxon>
        <taxon>Hyphomicrobiales</taxon>
        <taxon>Brucellaceae</taxon>
        <taxon>Brucella/Ochrobactrum group</taxon>
        <taxon>Brucella</taxon>
    </lineage>
</organism>
<name>U4V4F1_9HYPH</name>
<accession>U4V4F1</accession>
<dbReference type="Proteomes" id="UP000016842">
    <property type="component" value="Unassembled WGS sequence"/>
</dbReference>
<evidence type="ECO:0000313" key="2">
    <source>
        <dbReference type="Proteomes" id="UP000016842"/>
    </source>
</evidence>
<comment type="caution">
    <text evidence="1">The sequence shown here is derived from an EMBL/GenBank/DDBJ whole genome shotgun (WGS) entry which is preliminary data.</text>
</comment>
<evidence type="ECO:0000313" key="1">
    <source>
        <dbReference type="EMBL" id="ERM00845.1"/>
    </source>
</evidence>
<sequence>MIELAFRLFLSNVALSQQGEKAAENWPIQACFAMCLV</sequence>
<gene>
    <name evidence="1" type="ORF">Q644_24665</name>
</gene>
<dbReference type="AlphaFoldDB" id="U4V4F1"/>